<feature type="transmembrane region" description="Helical" evidence="6">
    <location>
        <begin position="306"/>
        <end position="327"/>
    </location>
</feature>
<accession>A0A8J2M3P0</accession>
<name>A0A8J2M3P0_9HEXA</name>
<keyword evidence="2" id="KW-1003">Cell membrane</keyword>
<keyword evidence="3 6" id="KW-0812">Transmembrane</keyword>
<evidence type="ECO:0000313" key="7">
    <source>
        <dbReference type="EMBL" id="CAG7832325.1"/>
    </source>
</evidence>
<dbReference type="AlphaFoldDB" id="A0A8J2M3P0"/>
<proteinExistence type="predicted"/>
<feature type="transmembrane region" description="Helical" evidence="6">
    <location>
        <begin position="411"/>
        <end position="436"/>
    </location>
</feature>
<keyword evidence="4 6" id="KW-1133">Transmembrane helix</keyword>
<feature type="transmembrane region" description="Helical" evidence="6">
    <location>
        <begin position="38"/>
        <end position="60"/>
    </location>
</feature>
<comment type="subcellular location">
    <subcellularLocation>
        <location evidence="1">Cell membrane</location>
        <topology evidence="1">Multi-pass membrane protein</topology>
    </subcellularLocation>
</comment>
<evidence type="ECO:0000256" key="4">
    <source>
        <dbReference type="ARBA" id="ARBA00022989"/>
    </source>
</evidence>
<evidence type="ECO:0000256" key="5">
    <source>
        <dbReference type="ARBA" id="ARBA00023136"/>
    </source>
</evidence>
<feature type="transmembrane region" description="Helical" evidence="6">
    <location>
        <begin position="145"/>
        <end position="170"/>
    </location>
</feature>
<feature type="transmembrane region" description="Helical" evidence="6">
    <location>
        <begin position="80"/>
        <end position="98"/>
    </location>
</feature>
<evidence type="ECO:0000256" key="3">
    <source>
        <dbReference type="ARBA" id="ARBA00022692"/>
    </source>
</evidence>
<sequence>MGDLQNLLNDVTSWPRKLAVGFGYWPFQILKSDLEFRYGSPAALASYFAIIVWLFTVTVINVHHADMFVVYEDASPTETLGFVFTSVLTSICVILLLIDNVVNHGRVTSGWNQVSGVSIASLDFGQKEREQIEQLILGAKHKTRWLTIFVVFMSIAYTIWNSAAVVLGYWAHPRDRDLEIGVFFSGVFVIWCFCSLLHNVVGVIFIAHAHTMQIIFKALTLQATAICERESFKSKEMGFNGGPIGVSTVCIGGASERKIQNLLDQAPNNGCNSKENWDILERILDLGDELDKALAIWNVKLRIQYILVNLVMGVPLIFSIFSLVVMVRRSGFEFENSGSVLSFALNITIYTALCFRGTAMNIEVRGECSLAQNFGLSLGGFLSLNLPVRVVSKVQLISLRFTLKPPTISPGYYYVISNQLTTSLIAVMATYLVVLIQFDSGPGVK</sequence>
<evidence type="ECO:0000256" key="1">
    <source>
        <dbReference type="ARBA" id="ARBA00004651"/>
    </source>
</evidence>
<dbReference type="Pfam" id="PF08395">
    <property type="entry name" value="7tm_7"/>
    <property type="match status" value="1"/>
</dbReference>
<keyword evidence="8" id="KW-1185">Reference proteome</keyword>
<dbReference type="Proteomes" id="UP000708208">
    <property type="component" value="Unassembled WGS sequence"/>
</dbReference>
<dbReference type="EMBL" id="CAJVCH010564443">
    <property type="protein sequence ID" value="CAG7832325.1"/>
    <property type="molecule type" value="Genomic_DNA"/>
</dbReference>
<evidence type="ECO:0000313" key="8">
    <source>
        <dbReference type="Proteomes" id="UP000708208"/>
    </source>
</evidence>
<evidence type="ECO:0000256" key="2">
    <source>
        <dbReference type="ARBA" id="ARBA00022475"/>
    </source>
</evidence>
<organism evidence="7 8">
    <name type="scientific">Allacma fusca</name>
    <dbReference type="NCBI Taxonomy" id="39272"/>
    <lineage>
        <taxon>Eukaryota</taxon>
        <taxon>Metazoa</taxon>
        <taxon>Ecdysozoa</taxon>
        <taxon>Arthropoda</taxon>
        <taxon>Hexapoda</taxon>
        <taxon>Collembola</taxon>
        <taxon>Symphypleona</taxon>
        <taxon>Sminthuridae</taxon>
        <taxon>Allacma</taxon>
    </lineage>
</organism>
<feature type="transmembrane region" description="Helical" evidence="6">
    <location>
        <begin position="182"/>
        <end position="207"/>
    </location>
</feature>
<evidence type="ECO:0000256" key="6">
    <source>
        <dbReference type="SAM" id="Phobius"/>
    </source>
</evidence>
<protein>
    <submittedName>
        <fullName evidence="7">Uncharacterized protein</fullName>
    </submittedName>
</protein>
<reference evidence="7" key="1">
    <citation type="submission" date="2021-06" db="EMBL/GenBank/DDBJ databases">
        <authorList>
            <person name="Hodson N. C."/>
            <person name="Mongue J. A."/>
            <person name="Jaron S. K."/>
        </authorList>
    </citation>
    <scope>NUCLEOTIDE SEQUENCE</scope>
</reference>
<feature type="transmembrane region" description="Helical" evidence="6">
    <location>
        <begin position="339"/>
        <end position="358"/>
    </location>
</feature>
<keyword evidence="5 6" id="KW-0472">Membrane</keyword>
<dbReference type="GO" id="GO:0050909">
    <property type="term" value="P:sensory perception of taste"/>
    <property type="evidence" value="ECO:0007669"/>
    <property type="project" value="InterPro"/>
</dbReference>
<dbReference type="GO" id="GO:0005886">
    <property type="term" value="C:plasma membrane"/>
    <property type="evidence" value="ECO:0007669"/>
    <property type="project" value="UniProtKB-SubCell"/>
</dbReference>
<dbReference type="InterPro" id="IPR013604">
    <property type="entry name" value="7TM_chemorcpt"/>
</dbReference>
<gene>
    <name evidence="7" type="ORF">AFUS01_LOCUS42012</name>
</gene>
<comment type="caution">
    <text evidence="7">The sequence shown here is derived from an EMBL/GenBank/DDBJ whole genome shotgun (WGS) entry which is preliminary data.</text>
</comment>